<sequence>MNVTQLVLASSAPTGRGGYMPTMPHVGSLPELAPHLSSRLSRCRRAGERLALLWIELEPLPAPRAEPAPAPRQDLLRTASLRVRNRVRGTDEVVQVGEQGLAVLLLGAGAPEAALVANRLRHTLTGAYELEGRLAYLGVAMGEAIYPDSGSSGTELARAAQHSLALRQGS</sequence>
<comment type="caution">
    <text evidence="2">The sequence shown here is derived from an EMBL/GenBank/DDBJ whole genome shotgun (WGS) entry which is preliminary data.</text>
</comment>
<organism evidence="2 3">
    <name type="scientific">Roseateles puraquae</name>
    <dbReference type="NCBI Taxonomy" id="431059"/>
    <lineage>
        <taxon>Bacteria</taxon>
        <taxon>Pseudomonadati</taxon>
        <taxon>Pseudomonadota</taxon>
        <taxon>Betaproteobacteria</taxon>
        <taxon>Burkholderiales</taxon>
        <taxon>Sphaerotilaceae</taxon>
        <taxon>Roseateles</taxon>
    </lineage>
</organism>
<dbReference type="SUPFAM" id="SSF55073">
    <property type="entry name" value="Nucleotide cyclase"/>
    <property type="match status" value="1"/>
</dbReference>
<dbReference type="PROSITE" id="PS50887">
    <property type="entry name" value="GGDEF"/>
    <property type="match status" value="1"/>
</dbReference>
<dbReference type="AlphaFoldDB" id="A0A254N7M3"/>
<gene>
    <name evidence="2" type="ORF">CDO81_12510</name>
</gene>
<protein>
    <recommendedName>
        <fullName evidence="1">GGDEF domain-containing protein</fullName>
    </recommendedName>
</protein>
<dbReference type="Proteomes" id="UP000197446">
    <property type="component" value="Unassembled WGS sequence"/>
</dbReference>
<dbReference type="InterPro" id="IPR000160">
    <property type="entry name" value="GGDEF_dom"/>
</dbReference>
<reference evidence="2 3" key="1">
    <citation type="journal article" date="2007" name="Int. J. Syst. Evol. Microbiol.">
        <title>Description of Pelomonas aquatica sp. nov. and Pelomonas puraquae sp. nov., isolated from industrial and haemodialysis water.</title>
        <authorList>
            <person name="Gomila M."/>
            <person name="Bowien B."/>
            <person name="Falsen E."/>
            <person name="Moore E.R."/>
            <person name="Lalucat J."/>
        </authorList>
    </citation>
    <scope>NUCLEOTIDE SEQUENCE [LARGE SCALE GENOMIC DNA]</scope>
    <source>
        <strain evidence="2 3">CCUG 52769</strain>
    </source>
</reference>
<keyword evidence="3" id="KW-1185">Reference proteome</keyword>
<dbReference type="InterPro" id="IPR043128">
    <property type="entry name" value="Rev_trsase/Diguanyl_cyclase"/>
</dbReference>
<dbReference type="OrthoDB" id="8907753at2"/>
<evidence type="ECO:0000259" key="1">
    <source>
        <dbReference type="PROSITE" id="PS50887"/>
    </source>
</evidence>
<feature type="domain" description="GGDEF" evidence="1">
    <location>
        <begin position="48"/>
        <end position="170"/>
    </location>
</feature>
<dbReference type="Gene3D" id="3.30.70.270">
    <property type="match status" value="1"/>
</dbReference>
<dbReference type="InterPro" id="IPR029787">
    <property type="entry name" value="Nucleotide_cyclase"/>
</dbReference>
<evidence type="ECO:0000313" key="2">
    <source>
        <dbReference type="EMBL" id="OWR04009.1"/>
    </source>
</evidence>
<dbReference type="RefSeq" id="WP_088483548.1">
    <property type="nucleotide sequence ID" value="NZ_JBCNLH010000001.1"/>
</dbReference>
<proteinExistence type="predicted"/>
<evidence type="ECO:0000313" key="3">
    <source>
        <dbReference type="Proteomes" id="UP000197446"/>
    </source>
</evidence>
<dbReference type="EMBL" id="NISI01000004">
    <property type="protein sequence ID" value="OWR04009.1"/>
    <property type="molecule type" value="Genomic_DNA"/>
</dbReference>
<name>A0A254N7M3_9BURK</name>
<accession>A0A254N7M3</accession>
<dbReference type="Pfam" id="PF00990">
    <property type="entry name" value="GGDEF"/>
    <property type="match status" value="1"/>
</dbReference>